<evidence type="ECO:0000259" key="2">
    <source>
        <dbReference type="SMART" id="SM00822"/>
    </source>
</evidence>
<evidence type="ECO:0000313" key="4">
    <source>
        <dbReference type="Proteomes" id="UP001594351"/>
    </source>
</evidence>
<gene>
    <name evidence="3" type="ORF">ACFL27_19160</name>
</gene>
<dbReference type="Gene3D" id="3.40.50.720">
    <property type="entry name" value="NAD(P)-binding Rossmann-like Domain"/>
    <property type="match status" value="1"/>
</dbReference>
<dbReference type="InterPro" id="IPR036291">
    <property type="entry name" value="NAD(P)-bd_dom_sf"/>
</dbReference>
<protein>
    <submittedName>
        <fullName evidence="3">Beta-ketoacyl-ACP reductase</fullName>
    </submittedName>
</protein>
<dbReference type="PRINTS" id="PR00080">
    <property type="entry name" value="SDRFAMILY"/>
</dbReference>
<dbReference type="InterPro" id="IPR020904">
    <property type="entry name" value="Sc_DH/Rdtase_CS"/>
</dbReference>
<dbReference type="PANTHER" id="PTHR42879">
    <property type="entry name" value="3-OXOACYL-(ACYL-CARRIER-PROTEIN) REDUCTASE"/>
    <property type="match status" value="1"/>
</dbReference>
<dbReference type="CDD" id="cd05333">
    <property type="entry name" value="BKR_SDR_c"/>
    <property type="match status" value="1"/>
</dbReference>
<dbReference type="Pfam" id="PF13561">
    <property type="entry name" value="adh_short_C2"/>
    <property type="match status" value="1"/>
</dbReference>
<dbReference type="NCBIfam" id="NF009466">
    <property type="entry name" value="PRK12826.1-2"/>
    <property type="match status" value="1"/>
</dbReference>
<evidence type="ECO:0000256" key="1">
    <source>
        <dbReference type="ARBA" id="ARBA00006484"/>
    </source>
</evidence>
<comment type="similarity">
    <text evidence="1">Belongs to the short-chain dehydrogenases/reductases (SDR) family.</text>
</comment>
<accession>A0ABV6Z1I7</accession>
<dbReference type="EMBL" id="JBHPBY010000297">
    <property type="protein sequence ID" value="MFC1852322.1"/>
    <property type="molecule type" value="Genomic_DNA"/>
</dbReference>
<dbReference type="NCBIfam" id="NF005559">
    <property type="entry name" value="PRK07231.1"/>
    <property type="match status" value="1"/>
</dbReference>
<evidence type="ECO:0000313" key="3">
    <source>
        <dbReference type="EMBL" id="MFC1852322.1"/>
    </source>
</evidence>
<sequence>MNRLEHKVAIITGAAQGIGYSTARMFIQEGAKVIIWDINEEAGHRARAAIEQETGTSQANIEFTAVNVAEFSSVIAATEKAISKWGQIDILINNAGITRDATLKKMTVEQWQGVLDVNLSGVFHCTKAVMPFMIEKQGGRILNTTSVVALYGNFGQSNYVASKAGIIGLTKVWARELGRHGITVNAVAPGFVATEMVKTVPEKVIAGLIERTPAGRLGEPDDISRAYLFLASDEASFINGAILSVDGGLTL</sequence>
<keyword evidence="4" id="KW-1185">Reference proteome</keyword>
<dbReference type="InterPro" id="IPR057326">
    <property type="entry name" value="KR_dom"/>
</dbReference>
<dbReference type="PROSITE" id="PS00061">
    <property type="entry name" value="ADH_SHORT"/>
    <property type="match status" value="1"/>
</dbReference>
<dbReference type="InterPro" id="IPR050259">
    <property type="entry name" value="SDR"/>
</dbReference>
<dbReference type="SUPFAM" id="SSF51735">
    <property type="entry name" value="NAD(P)-binding Rossmann-fold domains"/>
    <property type="match status" value="1"/>
</dbReference>
<dbReference type="InterPro" id="IPR002347">
    <property type="entry name" value="SDR_fam"/>
</dbReference>
<comment type="caution">
    <text evidence="3">The sequence shown here is derived from an EMBL/GenBank/DDBJ whole genome shotgun (WGS) entry which is preliminary data.</text>
</comment>
<dbReference type="PRINTS" id="PR00081">
    <property type="entry name" value="GDHRDH"/>
</dbReference>
<dbReference type="Proteomes" id="UP001594351">
    <property type="component" value="Unassembled WGS sequence"/>
</dbReference>
<proteinExistence type="inferred from homology"/>
<reference evidence="3 4" key="1">
    <citation type="submission" date="2024-09" db="EMBL/GenBank/DDBJ databases">
        <title>Laminarin stimulates single cell rates of sulfate reduction while oxygen inhibits transcriptomic activity in coastal marine sediment.</title>
        <authorList>
            <person name="Lindsay M."/>
            <person name="Orcutt B."/>
            <person name="Emerson D."/>
            <person name="Stepanauskas R."/>
            <person name="D'Angelo T."/>
        </authorList>
    </citation>
    <scope>NUCLEOTIDE SEQUENCE [LARGE SCALE GENOMIC DNA]</scope>
    <source>
        <strain evidence="3">SAG AM-311-K15</strain>
    </source>
</reference>
<feature type="domain" description="Ketoreductase" evidence="2">
    <location>
        <begin position="7"/>
        <end position="190"/>
    </location>
</feature>
<name>A0ABV6Z1I7_UNCC1</name>
<dbReference type="SMART" id="SM00822">
    <property type="entry name" value="PKS_KR"/>
    <property type="match status" value="1"/>
</dbReference>
<dbReference type="PANTHER" id="PTHR42879:SF2">
    <property type="entry name" value="3-OXOACYL-[ACYL-CARRIER-PROTEIN] REDUCTASE FABG"/>
    <property type="match status" value="1"/>
</dbReference>
<organism evidence="3 4">
    <name type="scientific">candidate division CSSED10-310 bacterium</name>
    <dbReference type="NCBI Taxonomy" id="2855610"/>
    <lineage>
        <taxon>Bacteria</taxon>
        <taxon>Bacteria division CSSED10-310</taxon>
    </lineage>
</organism>